<dbReference type="InterPro" id="IPR002110">
    <property type="entry name" value="Ankyrin_rpt"/>
</dbReference>
<dbReference type="SMART" id="SM00248">
    <property type="entry name" value="ANK"/>
    <property type="match status" value="4"/>
</dbReference>
<comment type="caution">
    <text evidence="2">The sequence shown here is derived from an EMBL/GenBank/DDBJ whole genome shotgun (WGS) entry which is preliminary data.</text>
</comment>
<protein>
    <submittedName>
        <fullName evidence="2">Uncharacterized protein</fullName>
    </submittedName>
</protein>
<organism evidence="2 3">
    <name type="scientific">Datura stramonium</name>
    <name type="common">Jimsonweed</name>
    <name type="synonym">Common thornapple</name>
    <dbReference type="NCBI Taxonomy" id="4076"/>
    <lineage>
        <taxon>Eukaryota</taxon>
        <taxon>Viridiplantae</taxon>
        <taxon>Streptophyta</taxon>
        <taxon>Embryophyta</taxon>
        <taxon>Tracheophyta</taxon>
        <taxon>Spermatophyta</taxon>
        <taxon>Magnoliopsida</taxon>
        <taxon>eudicotyledons</taxon>
        <taxon>Gunneridae</taxon>
        <taxon>Pentapetalae</taxon>
        <taxon>asterids</taxon>
        <taxon>lamiids</taxon>
        <taxon>Solanales</taxon>
        <taxon>Solanaceae</taxon>
        <taxon>Solanoideae</taxon>
        <taxon>Datureae</taxon>
        <taxon>Datura</taxon>
    </lineage>
</organism>
<dbReference type="PANTHER" id="PTHR24121">
    <property type="entry name" value="NO MECHANORECEPTOR POTENTIAL C, ISOFORM D-RELATED"/>
    <property type="match status" value="1"/>
</dbReference>
<dbReference type="SUPFAM" id="SSF48403">
    <property type="entry name" value="Ankyrin repeat"/>
    <property type="match status" value="1"/>
</dbReference>
<dbReference type="PANTHER" id="PTHR24121:SF22">
    <property type="entry name" value="PROTEIN ACCELERATED CELL DEATH 6-LIKE"/>
    <property type="match status" value="1"/>
</dbReference>
<feature type="repeat" description="ANK" evidence="1">
    <location>
        <begin position="108"/>
        <end position="140"/>
    </location>
</feature>
<dbReference type="Pfam" id="PF12796">
    <property type="entry name" value="Ank_2"/>
    <property type="match status" value="2"/>
</dbReference>
<sequence length="212" mass="23204">MDPMLYNAAMEGNTGFPLADHLKRDEENGYQVTTKGNTVLHVAALYGHSHFVGEVLKITPALLCHQNKKNETALHIAANKRHTEVVHVLLGGVAAGEETPLMRMTDEKGDTALHKAVRTGCVDTVRLLVKEDPEFEFPANNAGETPLYLAGESGSFNCLLEILESCNRPTYNGPCGRTALHAAIIQKHMGNYFWFYTPAGCFTHQAAPGWDA</sequence>
<dbReference type="InterPro" id="IPR036770">
    <property type="entry name" value="Ankyrin_rpt-contain_sf"/>
</dbReference>
<accession>A0ABS8SKL6</accession>
<evidence type="ECO:0000256" key="1">
    <source>
        <dbReference type="PROSITE-ProRule" id="PRU00023"/>
    </source>
</evidence>
<evidence type="ECO:0000313" key="2">
    <source>
        <dbReference type="EMBL" id="MCD7459340.1"/>
    </source>
</evidence>
<feature type="repeat" description="ANK" evidence="1">
    <location>
        <begin position="69"/>
        <end position="90"/>
    </location>
</feature>
<dbReference type="Proteomes" id="UP000823775">
    <property type="component" value="Unassembled WGS sequence"/>
</dbReference>
<gene>
    <name evidence="2" type="ORF">HAX54_040667</name>
</gene>
<proteinExistence type="predicted"/>
<keyword evidence="1" id="KW-0040">ANK repeat</keyword>
<dbReference type="PROSITE" id="PS50088">
    <property type="entry name" value="ANK_REPEAT"/>
    <property type="match status" value="2"/>
</dbReference>
<reference evidence="2 3" key="1">
    <citation type="journal article" date="2021" name="BMC Genomics">
        <title>Datura genome reveals duplications of psychoactive alkaloid biosynthetic genes and high mutation rate following tissue culture.</title>
        <authorList>
            <person name="Rajewski A."/>
            <person name="Carter-House D."/>
            <person name="Stajich J."/>
            <person name="Litt A."/>
        </authorList>
    </citation>
    <scope>NUCLEOTIDE SEQUENCE [LARGE SCALE GENOMIC DNA]</scope>
    <source>
        <strain evidence="2">AR-01</strain>
    </source>
</reference>
<dbReference type="Gene3D" id="1.25.40.20">
    <property type="entry name" value="Ankyrin repeat-containing domain"/>
    <property type="match status" value="1"/>
</dbReference>
<dbReference type="EMBL" id="JACEIK010000578">
    <property type="protein sequence ID" value="MCD7459340.1"/>
    <property type="molecule type" value="Genomic_DNA"/>
</dbReference>
<dbReference type="PROSITE" id="PS50297">
    <property type="entry name" value="ANK_REP_REGION"/>
    <property type="match status" value="2"/>
</dbReference>
<name>A0ABS8SKL6_DATST</name>
<keyword evidence="3" id="KW-1185">Reference proteome</keyword>
<evidence type="ECO:0000313" key="3">
    <source>
        <dbReference type="Proteomes" id="UP000823775"/>
    </source>
</evidence>